<protein>
    <submittedName>
        <fullName evidence="1">Uncharacterized protein</fullName>
    </submittedName>
</protein>
<sequence length="124" mass="13983">MITARFRGPENILSANVRTRQRIARPESQRLADRCRHRKRASTNAARESPRACGQVHRFLTGRSSLLAVVALPEFGRKTGNTDDQRRRDTKMVLQSLPESAEDIDRTAEGGCALYDLAFDWVAD</sequence>
<accession>A0ACC1MVG0</accession>
<proteinExistence type="predicted"/>
<evidence type="ECO:0000313" key="1">
    <source>
        <dbReference type="EMBL" id="KAJ2970173.1"/>
    </source>
</evidence>
<evidence type="ECO:0000313" key="2">
    <source>
        <dbReference type="Proteomes" id="UP001144978"/>
    </source>
</evidence>
<gene>
    <name evidence="1" type="ORF">NUW54_g12788</name>
</gene>
<reference evidence="1" key="1">
    <citation type="submission" date="2022-08" db="EMBL/GenBank/DDBJ databases">
        <title>Genome Sequence of Pycnoporus sanguineus.</title>
        <authorList>
            <person name="Buettner E."/>
        </authorList>
    </citation>
    <scope>NUCLEOTIDE SEQUENCE</scope>
    <source>
        <strain evidence="1">CG-C14</strain>
    </source>
</reference>
<dbReference type="EMBL" id="JANSHE010005602">
    <property type="protein sequence ID" value="KAJ2970173.1"/>
    <property type="molecule type" value="Genomic_DNA"/>
</dbReference>
<name>A0ACC1MVG0_9APHY</name>
<organism evidence="1 2">
    <name type="scientific">Trametes sanguinea</name>
    <dbReference type="NCBI Taxonomy" id="158606"/>
    <lineage>
        <taxon>Eukaryota</taxon>
        <taxon>Fungi</taxon>
        <taxon>Dikarya</taxon>
        <taxon>Basidiomycota</taxon>
        <taxon>Agaricomycotina</taxon>
        <taxon>Agaricomycetes</taxon>
        <taxon>Polyporales</taxon>
        <taxon>Polyporaceae</taxon>
        <taxon>Trametes</taxon>
    </lineage>
</organism>
<keyword evidence="2" id="KW-1185">Reference proteome</keyword>
<dbReference type="Proteomes" id="UP001144978">
    <property type="component" value="Unassembled WGS sequence"/>
</dbReference>
<comment type="caution">
    <text evidence="1">The sequence shown here is derived from an EMBL/GenBank/DDBJ whole genome shotgun (WGS) entry which is preliminary data.</text>
</comment>